<dbReference type="InterPro" id="IPR048551">
    <property type="entry name" value="DACNV"/>
</dbReference>
<keyword evidence="3" id="KW-1185">Reference proteome</keyword>
<gene>
    <name evidence="2" type="ORF">HHL22_15225</name>
</gene>
<protein>
    <recommendedName>
        <fullName evidence="1">Probable sensor domain-containing protein</fullName>
    </recommendedName>
</protein>
<dbReference type="EMBL" id="JABBGH010000002">
    <property type="protein sequence ID" value="NML66559.1"/>
    <property type="molecule type" value="Genomic_DNA"/>
</dbReference>
<evidence type="ECO:0000313" key="3">
    <source>
        <dbReference type="Proteomes" id="UP000559626"/>
    </source>
</evidence>
<sequence>MHSEPTYLAARMVAPELEAHFADYRAAALGRGAQQLPPTPSAALIEAVIDIAFWASLRREEGRPPRISLTLLGPADTAQPLLFGHPLRLTPDNLTKLAPAVEHPGIHLGVSYEPADGSLYVWGTVSEVPPVGFVLEVVEPGLLVVKHRRADGFGKFVNVAVLRGDLVKLVDEHNAGLAEMPELRDSLPPDPDPTAPVVVLVELGRVMRTHGRGALVLLVPPGSDAWQASLVQPLSYPIEPAYQGVAELLAAPVAHGPDWSAELLRHIEIIGGFTAVDGATVLTRGRLALLAFGAKVARRDGSTPVEEMVLTEPVLGSTPQRMHPAKLGGTRHLAAAQFVHDQHDGVALVASQDGNFTVFRWSKALGVVHAHRIDVLLV</sequence>
<dbReference type="Proteomes" id="UP000559626">
    <property type="component" value="Unassembled WGS sequence"/>
</dbReference>
<accession>A0A7Y0AFT3</accession>
<dbReference type="Pfam" id="PF21751">
    <property type="entry name" value="DACNV"/>
    <property type="match status" value="1"/>
</dbReference>
<dbReference type="AlphaFoldDB" id="A0A7Y0AFT3"/>
<organism evidence="2 3">
    <name type="scientific">Hymenobacter polaris</name>
    <dbReference type="NCBI Taxonomy" id="2682546"/>
    <lineage>
        <taxon>Bacteria</taxon>
        <taxon>Pseudomonadati</taxon>
        <taxon>Bacteroidota</taxon>
        <taxon>Cytophagia</taxon>
        <taxon>Cytophagales</taxon>
        <taxon>Hymenobacteraceae</taxon>
        <taxon>Hymenobacter</taxon>
    </lineage>
</organism>
<dbReference type="RefSeq" id="WP_169532193.1">
    <property type="nucleotide sequence ID" value="NZ_JABBGH010000002.1"/>
</dbReference>
<reference evidence="2 3" key="1">
    <citation type="submission" date="2020-04" db="EMBL/GenBank/DDBJ databases">
        <title>Hymenobacter polaris sp. nov., isolated from Arctic soil.</title>
        <authorList>
            <person name="Dahal R.H."/>
        </authorList>
    </citation>
    <scope>NUCLEOTIDE SEQUENCE [LARGE SCALE GENOMIC DNA]</scope>
    <source>
        <strain evidence="2 3">RP-2-7</strain>
    </source>
</reference>
<evidence type="ECO:0000313" key="2">
    <source>
        <dbReference type="EMBL" id="NML66559.1"/>
    </source>
</evidence>
<name>A0A7Y0AFT3_9BACT</name>
<comment type="caution">
    <text evidence="2">The sequence shown here is derived from an EMBL/GenBank/DDBJ whole genome shotgun (WGS) entry which is preliminary data.</text>
</comment>
<evidence type="ECO:0000259" key="1">
    <source>
        <dbReference type="Pfam" id="PF21751"/>
    </source>
</evidence>
<feature type="domain" description="Probable sensor" evidence="1">
    <location>
        <begin position="35"/>
        <end position="125"/>
    </location>
</feature>
<proteinExistence type="predicted"/>